<dbReference type="InterPro" id="IPR011333">
    <property type="entry name" value="SKP1/BTB/POZ_sf"/>
</dbReference>
<dbReference type="CDD" id="cd18186">
    <property type="entry name" value="BTB_POZ_ZBTB_KLHL-like"/>
    <property type="match status" value="1"/>
</dbReference>
<dbReference type="PROSITE" id="PS50097">
    <property type="entry name" value="BTB"/>
    <property type="match status" value="1"/>
</dbReference>
<dbReference type="SUPFAM" id="SSF54695">
    <property type="entry name" value="POZ domain"/>
    <property type="match status" value="1"/>
</dbReference>
<dbReference type="SMART" id="SM00225">
    <property type="entry name" value="BTB"/>
    <property type="match status" value="1"/>
</dbReference>
<comment type="caution">
    <text evidence="2">The sequence shown here is derived from an EMBL/GenBank/DDBJ whole genome shotgun (WGS) entry which is preliminary data.</text>
</comment>
<dbReference type="EMBL" id="JADBJN010000004">
    <property type="protein sequence ID" value="KAG5669625.1"/>
    <property type="molecule type" value="Genomic_DNA"/>
</dbReference>
<keyword evidence="3" id="KW-1185">Reference proteome</keyword>
<dbReference type="Pfam" id="PF00651">
    <property type="entry name" value="BTB"/>
    <property type="match status" value="1"/>
</dbReference>
<sequence>MNDIEAYLANDDLKDFTIILNNEKFKVHKMILAARSSVFAEIIKNNPEVEEIKLTDIPTNIFKKVLDFIYFDIIPNSKNDLIEIYDVAKKLKTKSLKNAIEKGLLKKLNNENVFDLFLFALKHKINDLKKISIVRNQEIFPEMNFKNDLTEQFEELRKFSEINRIMKDLSEKLT</sequence>
<dbReference type="PANTHER" id="PTHR24413">
    <property type="entry name" value="SPECKLE-TYPE POZ PROTEIN"/>
    <property type="match status" value="1"/>
</dbReference>
<name>A0A9J6BIA7_POLVA</name>
<evidence type="ECO:0000313" key="2">
    <source>
        <dbReference type="EMBL" id="KAG5669625.1"/>
    </source>
</evidence>
<dbReference type="Gene3D" id="3.30.710.10">
    <property type="entry name" value="Potassium Channel Kv1.1, Chain A"/>
    <property type="match status" value="1"/>
</dbReference>
<reference evidence="2" key="1">
    <citation type="submission" date="2021-03" db="EMBL/GenBank/DDBJ databases">
        <title>Chromosome level genome of the anhydrobiotic midge Polypedilum vanderplanki.</title>
        <authorList>
            <person name="Yoshida Y."/>
            <person name="Kikawada T."/>
            <person name="Gusev O."/>
        </authorList>
    </citation>
    <scope>NUCLEOTIDE SEQUENCE</scope>
    <source>
        <strain evidence="2">NIAS01</strain>
        <tissue evidence="2">Whole body or cell culture</tissue>
    </source>
</reference>
<proteinExistence type="predicted"/>
<dbReference type="AlphaFoldDB" id="A0A9J6BIA7"/>
<accession>A0A9J6BIA7</accession>
<dbReference type="InterPro" id="IPR000210">
    <property type="entry name" value="BTB/POZ_dom"/>
</dbReference>
<organism evidence="2 3">
    <name type="scientific">Polypedilum vanderplanki</name>
    <name type="common">Sleeping chironomid midge</name>
    <dbReference type="NCBI Taxonomy" id="319348"/>
    <lineage>
        <taxon>Eukaryota</taxon>
        <taxon>Metazoa</taxon>
        <taxon>Ecdysozoa</taxon>
        <taxon>Arthropoda</taxon>
        <taxon>Hexapoda</taxon>
        <taxon>Insecta</taxon>
        <taxon>Pterygota</taxon>
        <taxon>Neoptera</taxon>
        <taxon>Endopterygota</taxon>
        <taxon>Diptera</taxon>
        <taxon>Nematocera</taxon>
        <taxon>Chironomoidea</taxon>
        <taxon>Chironomidae</taxon>
        <taxon>Chironominae</taxon>
        <taxon>Polypedilum</taxon>
        <taxon>Polypedilum</taxon>
    </lineage>
</organism>
<dbReference type="Proteomes" id="UP001107558">
    <property type="component" value="Chromosome 4"/>
</dbReference>
<protein>
    <recommendedName>
        <fullName evidence="1">BTB domain-containing protein</fullName>
    </recommendedName>
</protein>
<evidence type="ECO:0000259" key="1">
    <source>
        <dbReference type="PROSITE" id="PS50097"/>
    </source>
</evidence>
<gene>
    <name evidence="2" type="ORF">PVAND_017510</name>
</gene>
<dbReference type="OrthoDB" id="7492888at2759"/>
<feature type="domain" description="BTB" evidence="1">
    <location>
        <begin position="14"/>
        <end position="78"/>
    </location>
</feature>
<evidence type="ECO:0000313" key="3">
    <source>
        <dbReference type="Proteomes" id="UP001107558"/>
    </source>
</evidence>